<dbReference type="GeneID" id="85313698"/>
<name>A0AAJ0C2H9_9PEZI</name>
<organism evidence="2 3">
    <name type="scientific">Phialemonium atrogriseum</name>
    <dbReference type="NCBI Taxonomy" id="1093897"/>
    <lineage>
        <taxon>Eukaryota</taxon>
        <taxon>Fungi</taxon>
        <taxon>Dikarya</taxon>
        <taxon>Ascomycota</taxon>
        <taxon>Pezizomycotina</taxon>
        <taxon>Sordariomycetes</taxon>
        <taxon>Sordariomycetidae</taxon>
        <taxon>Cephalothecales</taxon>
        <taxon>Cephalothecaceae</taxon>
        <taxon>Phialemonium</taxon>
    </lineage>
</organism>
<feature type="compositionally biased region" description="Low complexity" evidence="1">
    <location>
        <begin position="390"/>
        <end position="401"/>
    </location>
</feature>
<protein>
    <submittedName>
        <fullName evidence="2">Uncharacterized protein</fullName>
    </submittedName>
</protein>
<sequence length="491" mass="54431">MCRCPRRVFTVCCHVEELREEKCDIVRKAKQARQAKRGALRRWLETQFTEPRCRLKVTLQVEYGWCAMCVRYYLPWNVKDKSAILNYWAHKNKMGYKRAVDPSLVPADVVFSIDFRYVADPRQTRCEITSLLRTMIYCGFPPSKGSDDETPTSYLEGLLEATVEWSQWVGRRYPPDSSSQPGRNRLDREKGKIELEKKMIEFEARIDREDPWDERIDLHSPLVEEVNSPLVEEVDCSSDEKVDSPLDEKVEFIDPWERDRAREAGASTFAPKKPASPLSDCSPKCMRTSSASGGEAREPPQINEGAYRALCGGGDRSAARNRRQSYNPWAWVGGSPTKSARSSASSGATDGAGRETIQAAPSGALWQRRRNHGKGDNSNNGKSNKDNDGKNTSTGTGSTRSRIPRPAPRARAKRTGAGPFADATPGLAPPPPAARAPVSHGGQPGSPPPRHVRAGVAARDRGEAATPVCLCREVGRMRCLCLVRSGTADFL</sequence>
<reference evidence="2" key="1">
    <citation type="submission" date="2023-06" db="EMBL/GenBank/DDBJ databases">
        <title>Genome-scale phylogeny and comparative genomics of the fungal order Sordariales.</title>
        <authorList>
            <consortium name="Lawrence Berkeley National Laboratory"/>
            <person name="Hensen N."/>
            <person name="Bonometti L."/>
            <person name="Westerberg I."/>
            <person name="Brannstrom I.O."/>
            <person name="Guillou S."/>
            <person name="Cros-Aarteil S."/>
            <person name="Calhoun S."/>
            <person name="Haridas S."/>
            <person name="Kuo A."/>
            <person name="Mondo S."/>
            <person name="Pangilinan J."/>
            <person name="Riley R."/>
            <person name="Labutti K."/>
            <person name="Andreopoulos B."/>
            <person name="Lipzen A."/>
            <person name="Chen C."/>
            <person name="Yanf M."/>
            <person name="Daum C."/>
            <person name="Ng V."/>
            <person name="Clum A."/>
            <person name="Steindorff A."/>
            <person name="Ohm R."/>
            <person name="Martin F."/>
            <person name="Silar P."/>
            <person name="Natvig D."/>
            <person name="Lalanne C."/>
            <person name="Gautier V."/>
            <person name="Ament-Velasquez S.L."/>
            <person name="Kruys A."/>
            <person name="Hutchinson M.I."/>
            <person name="Powell A.J."/>
            <person name="Barry K."/>
            <person name="Miller A.N."/>
            <person name="Grigoriev I.V."/>
            <person name="Debuchy R."/>
            <person name="Gladieux P."/>
            <person name="Thoren M.H."/>
            <person name="Johannesson H."/>
        </authorList>
    </citation>
    <scope>NUCLEOTIDE SEQUENCE</scope>
    <source>
        <strain evidence="2">8032-3</strain>
    </source>
</reference>
<feature type="region of interest" description="Disordered" evidence="1">
    <location>
        <begin position="265"/>
        <end position="309"/>
    </location>
</feature>
<dbReference type="RefSeq" id="XP_060284943.1">
    <property type="nucleotide sequence ID" value="XM_060430511.1"/>
</dbReference>
<dbReference type="EMBL" id="MU839004">
    <property type="protein sequence ID" value="KAK1768730.1"/>
    <property type="molecule type" value="Genomic_DNA"/>
</dbReference>
<feature type="compositionally biased region" description="Low complexity" evidence="1">
    <location>
        <begin position="415"/>
        <end position="426"/>
    </location>
</feature>
<gene>
    <name evidence="2" type="ORF">QBC33DRAFT_568413</name>
</gene>
<evidence type="ECO:0000313" key="2">
    <source>
        <dbReference type="EMBL" id="KAK1768730.1"/>
    </source>
</evidence>
<feature type="region of interest" description="Disordered" evidence="1">
    <location>
        <begin position="327"/>
        <end position="454"/>
    </location>
</feature>
<accession>A0AAJ0C2H9</accession>
<feature type="compositionally biased region" description="Low complexity" evidence="1">
    <location>
        <begin position="334"/>
        <end position="351"/>
    </location>
</feature>
<dbReference type="AlphaFoldDB" id="A0AAJ0C2H9"/>
<comment type="caution">
    <text evidence="2">The sequence shown here is derived from an EMBL/GenBank/DDBJ whole genome shotgun (WGS) entry which is preliminary data.</text>
</comment>
<dbReference type="Proteomes" id="UP001244011">
    <property type="component" value="Unassembled WGS sequence"/>
</dbReference>
<proteinExistence type="predicted"/>
<evidence type="ECO:0000313" key="3">
    <source>
        <dbReference type="Proteomes" id="UP001244011"/>
    </source>
</evidence>
<keyword evidence="3" id="KW-1185">Reference proteome</keyword>
<evidence type="ECO:0000256" key="1">
    <source>
        <dbReference type="SAM" id="MobiDB-lite"/>
    </source>
</evidence>